<feature type="transmembrane region" description="Helical" evidence="1">
    <location>
        <begin position="134"/>
        <end position="154"/>
    </location>
</feature>
<evidence type="ECO:0000313" key="2">
    <source>
        <dbReference type="EMBL" id="MCS0590372.1"/>
    </source>
</evidence>
<evidence type="ECO:0008006" key="4">
    <source>
        <dbReference type="Google" id="ProtNLM"/>
    </source>
</evidence>
<feature type="transmembrane region" description="Helical" evidence="1">
    <location>
        <begin position="306"/>
        <end position="322"/>
    </location>
</feature>
<keyword evidence="1" id="KW-0812">Transmembrane</keyword>
<gene>
    <name evidence="2" type="ORF">NX782_14345</name>
</gene>
<comment type="caution">
    <text evidence="2">The sequence shown here is derived from an EMBL/GenBank/DDBJ whole genome shotgun (WGS) entry which is preliminary data.</text>
</comment>
<name>A0ABT2A879_9BURK</name>
<feature type="transmembrane region" description="Helical" evidence="1">
    <location>
        <begin position="252"/>
        <end position="272"/>
    </location>
</feature>
<keyword evidence="3" id="KW-1185">Reference proteome</keyword>
<keyword evidence="1" id="KW-1133">Transmembrane helix</keyword>
<evidence type="ECO:0000256" key="1">
    <source>
        <dbReference type="SAM" id="Phobius"/>
    </source>
</evidence>
<dbReference type="RefSeq" id="WP_258846150.1">
    <property type="nucleotide sequence ID" value="NZ_JANUGX010000016.1"/>
</dbReference>
<feature type="transmembrane region" description="Helical" evidence="1">
    <location>
        <begin position="161"/>
        <end position="178"/>
    </location>
</feature>
<feature type="transmembrane region" description="Helical" evidence="1">
    <location>
        <begin position="391"/>
        <end position="412"/>
    </location>
</feature>
<evidence type="ECO:0000313" key="3">
    <source>
        <dbReference type="Proteomes" id="UP001205560"/>
    </source>
</evidence>
<feature type="transmembrane region" description="Helical" evidence="1">
    <location>
        <begin position="334"/>
        <end position="356"/>
    </location>
</feature>
<sequence length="642" mass="69938">MKNDIDTLLPIRSRSGWRFALALFGALFALLVLTRPYFFGDVVEYTLETVALADHGSPDIRLSDIARAHQVAPQVSGVFQLLETDMRAGKQDVYAAFVRGKGGDVYSVHFFGYPALAVLPYKLFELLGVPPFKAFQVVNYAAVFVLGLALLRFFGSGRRAALGLLLFLLCGGALYLNWTSPECVSAACLLAGLLFYLSGAPLAAGLLAGLAGQQNPTIVFFFGFAPLLKLYLDWRPGVGLAANLKAQLTRANVLGLAVGVVLFSLPLLFNLYEFGVPNIIARKFSDPGLISATRLVSFFFDLNQGMVLILPGVLAALALWGWKHEGTSKRALGLFALCLLFVLALIFPAMAVLNWNSGAQGVMRYGFWAAMPLLLVLLLRLRASTRWPAGLLLGLLLAQGAATLHAASYSYVEFSPLARFALAHANRWYHPEPEIFAERMARNDDYIEPHKIYVSAEWHKALVNPGGAHVDELLCGAGKVLAPDTRMVESTRDWYYIDGAIACRPDPNRTERYGSAQFESGNGIALAEGWSQVEHNGGAWDGVWSVGPRSKLVIAAPSGFRAATLSLQGMYFEGNHRTRVRVNGTDLGWLSLDRLPHFALPANSAGKELVIELAHEAPHSPGSGDTRALAFFLRSAELREGR</sequence>
<dbReference type="Proteomes" id="UP001205560">
    <property type="component" value="Unassembled WGS sequence"/>
</dbReference>
<organism evidence="2 3">
    <name type="scientific">Massilia norwichensis</name>
    <dbReference type="NCBI Taxonomy" id="1442366"/>
    <lineage>
        <taxon>Bacteria</taxon>
        <taxon>Pseudomonadati</taxon>
        <taxon>Pseudomonadota</taxon>
        <taxon>Betaproteobacteria</taxon>
        <taxon>Burkholderiales</taxon>
        <taxon>Oxalobacteraceae</taxon>
        <taxon>Telluria group</taxon>
        <taxon>Massilia</taxon>
    </lineage>
</organism>
<feature type="transmembrane region" description="Helical" evidence="1">
    <location>
        <begin position="20"/>
        <end position="38"/>
    </location>
</feature>
<protein>
    <recommendedName>
        <fullName evidence="4">Glycosyltransferase RgtA/B/C/D-like domain-containing protein</fullName>
    </recommendedName>
</protein>
<feature type="transmembrane region" description="Helical" evidence="1">
    <location>
        <begin position="362"/>
        <end position="379"/>
    </location>
</feature>
<proteinExistence type="predicted"/>
<keyword evidence="1" id="KW-0472">Membrane</keyword>
<reference evidence="2 3" key="1">
    <citation type="submission" date="2022-08" db="EMBL/GenBank/DDBJ databases">
        <title>Reclassification of Massilia species as members of the genera Telluria, Duganella, Pseudoduganella, Mokoshia gen. nov. and Zemynaea gen. nov. using orthogonal and non-orthogonal genome-based approaches.</title>
        <authorList>
            <person name="Bowman J.P."/>
        </authorList>
    </citation>
    <scope>NUCLEOTIDE SEQUENCE [LARGE SCALE GENOMIC DNA]</scope>
    <source>
        <strain evidence="2 3">LMG 28164</strain>
    </source>
</reference>
<feature type="transmembrane region" description="Helical" evidence="1">
    <location>
        <begin position="184"/>
        <end position="208"/>
    </location>
</feature>
<dbReference type="EMBL" id="JANUGX010000016">
    <property type="protein sequence ID" value="MCS0590372.1"/>
    <property type="molecule type" value="Genomic_DNA"/>
</dbReference>
<accession>A0ABT2A879</accession>